<reference evidence="2 3" key="1">
    <citation type="submission" date="2018-08" db="EMBL/GenBank/DDBJ databases">
        <title>A genome reference for cultivated species of the human gut microbiota.</title>
        <authorList>
            <person name="Zou Y."/>
            <person name="Xue W."/>
            <person name="Luo G."/>
        </authorList>
    </citation>
    <scope>NUCLEOTIDE SEQUENCE [LARGE SCALE GENOMIC DNA]</scope>
    <source>
        <strain evidence="2 3">AF04-15</strain>
    </source>
</reference>
<accession>A0A413FHI5</accession>
<dbReference type="OrthoDB" id="277550at2"/>
<proteinExistence type="predicted"/>
<evidence type="ECO:0000259" key="1">
    <source>
        <dbReference type="Pfam" id="PF14080"/>
    </source>
</evidence>
<organism evidence="2 3">
    <name type="scientific">Enterocloster asparagiformis</name>
    <dbReference type="NCBI Taxonomy" id="333367"/>
    <lineage>
        <taxon>Bacteria</taxon>
        <taxon>Bacillati</taxon>
        <taxon>Bacillota</taxon>
        <taxon>Clostridia</taxon>
        <taxon>Lachnospirales</taxon>
        <taxon>Lachnospiraceae</taxon>
        <taxon>Enterocloster</taxon>
    </lineage>
</organism>
<evidence type="ECO:0000313" key="3">
    <source>
        <dbReference type="Proteomes" id="UP000283880"/>
    </source>
</evidence>
<dbReference type="RefSeq" id="WP_007706252.1">
    <property type="nucleotide sequence ID" value="NZ_JAWRJJ010000498.1"/>
</dbReference>
<dbReference type="Proteomes" id="UP000283880">
    <property type="component" value="Unassembled WGS sequence"/>
</dbReference>
<dbReference type="EMBL" id="QSBM01000005">
    <property type="protein sequence ID" value="RGX30497.1"/>
    <property type="molecule type" value="Genomic_DNA"/>
</dbReference>
<name>A0A413FHI5_9FIRM</name>
<comment type="caution">
    <text evidence="2">The sequence shown here is derived from an EMBL/GenBank/DDBJ whole genome shotgun (WGS) entry which is preliminary data.</text>
</comment>
<evidence type="ECO:0000313" key="2">
    <source>
        <dbReference type="EMBL" id="RGX30497.1"/>
    </source>
</evidence>
<gene>
    <name evidence="2" type="ORF">DWV29_08695</name>
</gene>
<sequence>MEKTGNFTQNTQDKAEFQNIYFMHLLFAEKPQQPDNGTIGRALNRRFGEVDLVSPGPGMVSFAIKKYPVTYKDGVVPAQVVMTEVREFEQSSIDDFARSQLWDVQNGGEILDSCRYQVSIFDMMSAGVEYKERCELLMDWLEAAMELYPGCTAVWIAPAGKLFTAEMVREHGVSREDRFVYFGVNVRFFNIQGTDDQIVDTLGMYAVGLPDVQYHFHGLDPNRVVNHAYNVASYLFDRNAPVRSGETIDGLLNGNMSQEVQWRCQYEDALIQPVRCVMDICPGEYAAGNREDGE</sequence>
<feature type="domain" description="DUF4261" evidence="1">
    <location>
        <begin position="200"/>
        <end position="280"/>
    </location>
</feature>
<dbReference type="AlphaFoldDB" id="A0A413FHI5"/>
<protein>
    <submittedName>
        <fullName evidence="2">DUF4261 domain-containing protein</fullName>
    </submittedName>
</protein>
<dbReference type="Pfam" id="PF14080">
    <property type="entry name" value="DUF4261"/>
    <property type="match status" value="1"/>
</dbReference>
<dbReference type="InterPro" id="IPR025357">
    <property type="entry name" value="DUF4261"/>
</dbReference>